<keyword evidence="7" id="KW-1185">Reference proteome</keyword>
<dbReference type="InterPro" id="IPR058919">
    <property type="entry name" value="Pep3/Vps18_RING_C"/>
</dbReference>
<keyword evidence="2" id="KW-0863">Zinc-finger</keyword>
<evidence type="ECO:0000259" key="5">
    <source>
        <dbReference type="Pfam" id="PF26148"/>
    </source>
</evidence>
<evidence type="ECO:0000256" key="3">
    <source>
        <dbReference type="ARBA" id="ARBA00022833"/>
    </source>
</evidence>
<dbReference type="GO" id="GO:0030674">
    <property type="term" value="F:protein-macromolecule adaptor activity"/>
    <property type="evidence" value="ECO:0007669"/>
    <property type="project" value="TreeGrafter"/>
</dbReference>
<dbReference type="OrthoDB" id="1845386at2759"/>
<dbReference type="Pfam" id="PF26148">
    <property type="entry name" value="VPS18_RING_C"/>
    <property type="match status" value="1"/>
</dbReference>
<evidence type="ECO:0000313" key="7">
    <source>
        <dbReference type="Proteomes" id="UP000187209"/>
    </source>
</evidence>
<keyword evidence="3" id="KW-0862">Zinc</keyword>
<dbReference type="GO" id="GO:0007032">
    <property type="term" value="P:endosome organization"/>
    <property type="evidence" value="ECO:0007669"/>
    <property type="project" value="TreeGrafter"/>
</dbReference>
<dbReference type="PANTHER" id="PTHR23323">
    <property type="entry name" value="VACUOLAR PROTEIN SORTING-ASSOCIATED PROTEIN"/>
    <property type="match status" value="1"/>
</dbReference>
<accession>A0A1R2B6R7</accession>
<feature type="domain" description="Pep3/Vps18 RING C-terminal" evidence="5">
    <location>
        <begin position="67"/>
        <end position="154"/>
    </location>
</feature>
<keyword evidence="1" id="KW-0479">Metal-binding</keyword>
<sequence length="174" mass="20547">MEDLLPYFDDKVSIYNFNNELCKALNRYKESIHELKEELEASTKNREVTKDDILMAKHGYIEVEILQLCEICGKFAVLKSFYIYPCVHAYHKECLIEVLLPVLELRDFVRAKEVKTILDKLNTVKTNEWESHPLEEKLDKLLAPLCYFCSPWFIESIRDSMLDDAFEIESWSIN</sequence>
<organism evidence="6 7">
    <name type="scientific">Stentor coeruleus</name>
    <dbReference type="NCBI Taxonomy" id="5963"/>
    <lineage>
        <taxon>Eukaryota</taxon>
        <taxon>Sar</taxon>
        <taxon>Alveolata</taxon>
        <taxon>Ciliophora</taxon>
        <taxon>Postciliodesmatophora</taxon>
        <taxon>Heterotrichea</taxon>
        <taxon>Heterotrichida</taxon>
        <taxon>Stentoridae</taxon>
        <taxon>Stentor</taxon>
    </lineage>
</organism>
<dbReference type="PANTHER" id="PTHR23323:SF26">
    <property type="entry name" value="VACUOLAR PROTEIN SORTING-ASSOCIATED PROTEIN 18 HOMOLOG"/>
    <property type="match status" value="1"/>
</dbReference>
<dbReference type="GO" id="GO:0008270">
    <property type="term" value="F:zinc ion binding"/>
    <property type="evidence" value="ECO:0007669"/>
    <property type="project" value="UniProtKB-KW"/>
</dbReference>
<dbReference type="EMBL" id="MPUH01000900">
    <property type="protein sequence ID" value="OMJ72457.1"/>
    <property type="molecule type" value="Genomic_DNA"/>
</dbReference>
<evidence type="ECO:0000313" key="6">
    <source>
        <dbReference type="EMBL" id="OMJ72457.1"/>
    </source>
</evidence>
<dbReference type="GO" id="GO:0048284">
    <property type="term" value="P:organelle fusion"/>
    <property type="evidence" value="ECO:0007669"/>
    <property type="project" value="TreeGrafter"/>
</dbReference>
<proteinExistence type="predicted"/>
<feature type="coiled-coil region" evidence="4">
    <location>
        <begin position="18"/>
        <end position="52"/>
    </location>
</feature>
<dbReference type="GO" id="GO:0030897">
    <property type="term" value="C:HOPS complex"/>
    <property type="evidence" value="ECO:0007669"/>
    <property type="project" value="TreeGrafter"/>
</dbReference>
<dbReference type="GO" id="GO:0007033">
    <property type="term" value="P:vacuole organization"/>
    <property type="evidence" value="ECO:0007669"/>
    <property type="project" value="TreeGrafter"/>
</dbReference>
<comment type="caution">
    <text evidence="6">The sequence shown here is derived from an EMBL/GenBank/DDBJ whole genome shotgun (WGS) entry which is preliminary data.</text>
</comment>
<keyword evidence="4" id="KW-0175">Coiled coil</keyword>
<name>A0A1R2B6R7_9CILI</name>
<reference evidence="6 7" key="1">
    <citation type="submission" date="2016-11" db="EMBL/GenBank/DDBJ databases">
        <title>The macronuclear genome of Stentor coeruleus: a giant cell with tiny introns.</title>
        <authorList>
            <person name="Slabodnick M."/>
            <person name="Ruby J.G."/>
            <person name="Reiff S.B."/>
            <person name="Swart E.C."/>
            <person name="Gosai S."/>
            <person name="Prabakaran S."/>
            <person name="Witkowska E."/>
            <person name="Larue G.E."/>
            <person name="Fisher S."/>
            <person name="Freeman R.M."/>
            <person name="Gunawardena J."/>
            <person name="Chu W."/>
            <person name="Stover N.A."/>
            <person name="Gregory B.D."/>
            <person name="Nowacki M."/>
            <person name="Derisi J."/>
            <person name="Roy S.W."/>
            <person name="Marshall W.F."/>
            <person name="Sood P."/>
        </authorList>
    </citation>
    <scope>NUCLEOTIDE SEQUENCE [LARGE SCALE GENOMIC DNA]</scope>
    <source>
        <strain evidence="6">WM001</strain>
    </source>
</reference>
<dbReference type="AlphaFoldDB" id="A0A1R2B6R7"/>
<gene>
    <name evidence="6" type="ORF">SteCoe_29115</name>
</gene>
<protein>
    <recommendedName>
        <fullName evidence="5">Pep3/Vps18 RING C-terminal domain-containing protein</fullName>
    </recommendedName>
</protein>
<dbReference type="GO" id="GO:0005768">
    <property type="term" value="C:endosome"/>
    <property type="evidence" value="ECO:0007669"/>
    <property type="project" value="TreeGrafter"/>
</dbReference>
<dbReference type="Proteomes" id="UP000187209">
    <property type="component" value="Unassembled WGS sequence"/>
</dbReference>
<dbReference type="GO" id="GO:0006904">
    <property type="term" value="P:vesicle docking involved in exocytosis"/>
    <property type="evidence" value="ECO:0007669"/>
    <property type="project" value="TreeGrafter"/>
</dbReference>
<evidence type="ECO:0000256" key="4">
    <source>
        <dbReference type="SAM" id="Coils"/>
    </source>
</evidence>
<evidence type="ECO:0000256" key="1">
    <source>
        <dbReference type="ARBA" id="ARBA00022723"/>
    </source>
</evidence>
<evidence type="ECO:0000256" key="2">
    <source>
        <dbReference type="ARBA" id="ARBA00022771"/>
    </source>
</evidence>
<dbReference type="SUPFAM" id="SSF57850">
    <property type="entry name" value="RING/U-box"/>
    <property type="match status" value="1"/>
</dbReference>